<dbReference type="InterPro" id="IPR029058">
    <property type="entry name" value="AB_hydrolase_fold"/>
</dbReference>
<sequence length="299" mass="31859">MIRRHADARPPSFRRVCRPLLWTLLLGAMGCSSLASFERRMVYQPGTIEAPPEARAPVEEIVATTSDGLELRGWLVRAPGGPQSSGSRRLALFFHGNGGDRTGRMSEAAAFATAGCDTLLTDYRGYGGNPGTPSEAGLQKDAQAWWAAALDAGYRPRSIAVVGNSLGGGVAVGLAADLCESGESPGGLIVRSTFDSLTETAAHHQPLLPVRWLMTDRFDSAAVADRITCPILQTHGTEDQVVPLARGERLHAAFPDESAGGVPKQWIAVDGAGHNDLRRVADGTWGVPERAFLQRLLVD</sequence>
<comment type="caution">
    <text evidence="2">The sequence shown here is derived from an EMBL/GenBank/DDBJ whole genome shotgun (WGS) entry which is preliminary data.</text>
</comment>
<reference evidence="2 3" key="1">
    <citation type="journal article" date="2020" name="Syst. Appl. Microbiol.">
        <title>Alienimonas chondri sp. nov., a novel planctomycete isolated from the biofilm of the red alga Chondrus crispus.</title>
        <authorList>
            <person name="Vitorino I."/>
            <person name="Albuquerque L."/>
            <person name="Wiegand S."/>
            <person name="Kallscheuer N."/>
            <person name="da Costa M.S."/>
            <person name="Lobo-da-Cunha A."/>
            <person name="Jogler C."/>
            <person name="Lage O.M."/>
        </authorList>
    </citation>
    <scope>NUCLEOTIDE SEQUENCE [LARGE SCALE GENOMIC DNA]</scope>
    <source>
        <strain evidence="2 3">LzC2</strain>
    </source>
</reference>
<organism evidence="2 3">
    <name type="scientific">Alienimonas chondri</name>
    <dbReference type="NCBI Taxonomy" id="2681879"/>
    <lineage>
        <taxon>Bacteria</taxon>
        <taxon>Pseudomonadati</taxon>
        <taxon>Planctomycetota</taxon>
        <taxon>Planctomycetia</taxon>
        <taxon>Planctomycetales</taxon>
        <taxon>Planctomycetaceae</taxon>
        <taxon>Alienimonas</taxon>
    </lineage>
</organism>
<dbReference type="Proteomes" id="UP000609651">
    <property type="component" value="Unassembled WGS sequence"/>
</dbReference>
<dbReference type="RefSeq" id="WP_171188728.1">
    <property type="nucleotide sequence ID" value="NZ_WTPX01000118.1"/>
</dbReference>
<name>A0ABX1VGV1_9PLAN</name>
<dbReference type="EMBL" id="WTPX01000118">
    <property type="protein sequence ID" value="NNJ27067.1"/>
    <property type="molecule type" value="Genomic_DNA"/>
</dbReference>
<evidence type="ECO:0000313" key="2">
    <source>
        <dbReference type="EMBL" id="NNJ27067.1"/>
    </source>
</evidence>
<dbReference type="PANTHER" id="PTHR12277">
    <property type="entry name" value="ALPHA/BETA HYDROLASE DOMAIN-CONTAINING PROTEIN"/>
    <property type="match status" value="1"/>
</dbReference>
<gene>
    <name evidence="2" type="ORF">LzC2_31640</name>
</gene>
<dbReference type="Gene3D" id="3.40.50.1820">
    <property type="entry name" value="alpha/beta hydrolase"/>
    <property type="match status" value="1"/>
</dbReference>
<proteinExistence type="predicted"/>
<dbReference type="InterPro" id="IPR000073">
    <property type="entry name" value="AB_hydrolase_1"/>
</dbReference>
<dbReference type="PROSITE" id="PS51257">
    <property type="entry name" value="PROKAR_LIPOPROTEIN"/>
    <property type="match status" value="1"/>
</dbReference>
<evidence type="ECO:0000313" key="3">
    <source>
        <dbReference type="Proteomes" id="UP000609651"/>
    </source>
</evidence>
<dbReference type="Pfam" id="PF00561">
    <property type="entry name" value="Abhydrolase_1"/>
    <property type="match status" value="1"/>
</dbReference>
<accession>A0ABX1VGV1</accession>
<feature type="domain" description="AB hydrolase-1" evidence="1">
    <location>
        <begin position="92"/>
        <end position="177"/>
    </location>
</feature>
<evidence type="ECO:0000259" key="1">
    <source>
        <dbReference type="Pfam" id="PF00561"/>
    </source>
</evidence>
<protein>
    <recommendedName>
        <fullName evidence="1">AB hydrolase-1 domain-containing protein</fullName>
    </recommendedName>
</protein>
<keyword evidence="3" id="KW-1185">Reference proteome</keyword>
<dbReference type="SUPFAM" id="SSF53474">
    <property type="entry name" value="alpha/beta-Hydrolases"/>
    <property type="match status" value="1"/>
</dbReference>